<evidence type="ECO:0000313" key="1">
    <source>
        <dbReference type="EMBL" id="KAJ8715056.1"/>
    </source>
</evidence>
<accession>A0ACC2QFV9</accession>
<organism evidence="1 2">
    <name type="scientific">Mythimna loreyi</name>
    <dbReference type="NCBI Taxonomy" id="667449"/>
    <lineage>
        <taxon>Eukaryota</taxon>
        <taxon>Metazoa</taxon>
        <taxon>Ecdysozoa</taxon>
        <taxon>Arthropoda</taxon>
        <taxon>Hexapoda</taxon>
        <taxon>Insecta</taxon>
        <taxon>Pterygota</taxon>
        <taxon>Neoptera</taxon>
        <taxon>Endopterygota</taxon>
        <taxon>Lepidoptera</taxon>
        <taxon>Glossata</taxon>
        <taxon>Ditrysia</taxon>
        <taxon>Noctuoidea</taxon>
        <taxon>Noctuidae</taxon>
        <taxon>Noctuinae</taxon>
        <taxon>Hadenini</taxon>
        <taxon>Mythimna</taxon>
    </lineage>
</organism>
<sequence length="410" mass="45734">MELISTNNIAKICRCGNTGFTQKDLAALFMANTRNEIDQVRRYMEYGLQKSKASPIILLAKWYRKNNVMTGSVRNLMSKQLVYSEFGDPIQVLKVREIEVPKLGTQDVLVRMLAAPINPADINTIQGKNIKPPRLPAIPGDEGVGEITEMGKHVSCVALGDRVVLASRQLGSWRYYGVFNQRDVHVIAKNLAIPEASMLTVAPCSAYRLLNDFKKVKPGETVLQNGANSPVGQSVIQLCKAKGINTFNIVASHCGYETVKAHLLKLGATTVYTLEEAEALTSFDTSLARPTLGLNCLGGRFEDVMLKLLARSGVIVYYGFAYFLPMSKQFTRCDVDFYKFNMQNWEACATSVEKDIMYKQIIQHMIIGDFIAPTHVPIELNDYILALRNTVHSEAFSTFNYVFDFTLPCS</sequence>
<proteinExistence type="predicted"/>
<reference evidence="1" key="1">
    <citation type="submission" date="2023-03" db="EMBL/GenBank/DDBJ databases">
        <title>Chromosome-level genomes of two armyworms, Mythimna separata and Mythimna loreyi, provide insights into the biosynthesis and reception of sex pheromones.</title>
        <authorList>
            <person name="Zhao H."/>
        </authorList>
    </citation>
    <scope>NUCLEOTIDE SEQUENCE</scope>
    <source>
        <strain evidence="1">BeijingLab</strain>
    </source>
</reference>
<dbReference type="Proteomes" id="UP001231649">
    <property type="component" value="Chromosome 17"/>
</dbReference>
<protein>
    <submittedName>
        <fullName evidence="1">Uncharacterized protein</fullName>
    </submittedName>
</protein>
<comment type="caution">
    <text evidence="1">The sequence shown here is derived from an EMBL/GenBank/DDBJ whole genome shotgun (WGS) entry which is preliminary data.</text>
</comment>
<gene>
    <name evidence="1" type="ORF">PYW08_005037</name>
</gene>
<keyword evidence="2" id="KW-1185">Reference proteome</keyword>
<name>A0ACC2QFV9_9NEOP</name>
<evidence type="ECO:0000313" key="2">
    <source>
        <dbReference type="Proteomes" id="UP001231649"/>
    </source>
</evidence>
<dbReference type="EMBL" id="CM056793">
    <property type="protein sequence ID" value="KAJ8715056.1"/>
    <property type="molecule type" value="Genomic_DNA"/>
</dbReference>